<evidence type="ECO:0000313" key="11">
    <source>
        <dbReference type="EMBL" id="CAI9092054.1"/>
    </source>
</evidence>
<dbReference type="Pfam" id="PF01565">
    <property type="entry name" value="FAD_binding_4"/>
    <property type="match status" value="1"/>
</dbReference>
<dbReference type="SUPFAM" id="SSF56176">
    <property type="entry name" value="FAD-binding/transporter-associated domain-like"/>
    <property type="match status" value="1"/>
</dbReference>
<keyword evidence="7" id="KW-0274">FAD</keyword>
<dbReference type="Gene3D" id="3.30.465.10">
    <property type="match status" value="1"/>
</dbReference>
<reference evidence="11" key="1">
    <citation type="submission" date="2023-03" db="EMBL/GenBank/DDBJ databases">
        <authorList>
            <person name="Julca I."/>
        </authorList>
    </citation>
    <scope>NUCLEOTIDE SEQUENCE</scope>
</reference>
<dbReference type="InterPro" id="IPR016166">
    <property type="entry name" value="FAD-bd_PCMH"/>
</dbReference>
<dbReference type="Gene3D" id="3.30.43.10">
    <property type="entry name" value="Uridine Diphospho-n-acetylenolpyruvylglucosamine Reductase, domain 2"/>
    <property type="match status" value="1"/>
</dbReference>
<evidence type="ECO:0000256" key="4">
    <source>
        <dbReference type="ARBA" id="ARBA00022589"/>
    </source>
</evidence>
<evidence type="ECO:0000259" key="10">
    <source>
        <dbReference type="PROSITE" id="PS51387"/>
    </source>
</evidence>
<dbReference type="Gene3D" id="3.40.462.20">
    <property type="match status" value="1"/>
</dbReference>
<dbReference type="PROSITE" id="PS51387">
    <property type="entry name" value="FAD_PCMH"/>
    <property type="match status" value="1"/>
</dbReference>
<dbReference type="InterPro" id="IPR036318">
    <property type="entry name" value="FAD-bd_PCMH-like_sf"/>
</dbReference>
<keyword evidence="5" id="KW-0285">Flavoprotein</keyword>
<gene>
    <name evidence="11" type="ORF">OLC1_LOCUS3820</name>
</gene>
<dbReference type="InterPro" id="IPR012951">
    <property type="entry name" value="BBE"/>
</dbReference>
<comment type="pathway">
    <text evidence="2">Alkaloid biosynthesis.</text>
</comment>
<dbReference type="GO" id="GO:0016491">
    <property type="term" value="F:oxidoreductase activity"/>
    <property type="evidence" value="ECO:0007669"/>
    <property type="project" value="InterPro"/>
</dbReference>
<evidence type="ECO:0000256" key="9">
    <source>
        <dbReference type="SAM" id="SignalP"/>
    </source>
</evidence>
<dbReference type="InterPro" id="IPR006094">
    <property type="entry name" value="Oxid_FAD_bind_N"/>
</dbReference>
<sequence length="532" mass="59974">MTKSNNLAFQFILFLLYSFLWAASADPHQDFITCCLQKSSDPVAFSRVISTPQTSSYSSILNVTVQNLRFTLPNTPKPRVIITPDRDSQIQTAIRCSKKHGLQIRILSGGHDFEGSSYVSDVPFFVLNMFNYRSVSVDAKSRTAWVGAGATLGETYYNIVKTNRSLAFPGGYYPQIGIGGHVSGGGYGCLLRKFGLAADNVLDARVIDANGRILNRKSMGEDLFWAIRGGMGASFAVILEYRVRLVEISKELTAFRLLKTLETNATDLVHKWQYVAPNLSENLLLELSLTVIQSNQTGKRTVQATFVTLFEGGADELVSIMDEQFPELGLVKKDCIQLSSWVEFIIYFYGRPLELTDSLLTSRVSLNPKSYFKSKSDFIQKPIPKQGIQKLWDMMLKIDFPALLMNWTPLGAKMAEIPESEIPFPHRAGNIILVYEKIQWMGTDPKLMQQRIALIREFHSLMGEFVDNDPRAAYADYRDLDLGVNNVGKTSVEQARIWGAQYFKNNFDRLVKVKTMVDPHDYFKNEQSIPPL</sequence>
<evidence type="ECO:0000256" key="7">
    <source>
        <dbReference type="ARBA" id="ARBA00022827"/>
    </source>
</evidence>
<evidence type="ECO:0000256" key="5">
    <source>
        <dbReference type="ARBA" id="ARBA00022630"/>
    </source>
</evidence>
<dbReference type="PANTHER" id="PTHR32448">
    <property type="entry name" value="OS08G0158400 PROTEIN"/>
    <property type="match status" value="1"/>
</dbReference>
<protein>
    <submittedName>
        <fullName evidence="11">OLC1v1027201C1</fullName>
    </submittedName>
</protein>
<proteinExistence type="inferred from homology"/>
<evidence type="ECO:0000256" key="8">
    <source>
        <dbReference type="ARBA" id="ARBA00023180"/>
    </source>
</evidence>
<comment type="similarity">
    <text evidence="3">Belongs to the oxygen-dependent FAD-linked oxidoreductase family.</text>
</comment>
<keyword evidence="4" id="KW-0017">Alkaloid metabolism</keyword>
<keyword evidence="12" id="KW-1185">Reference proteome</keyword>
<evidence type="ECO:0000256" key="2">
    <source>
        <dbReference type="ARBA" id="ARBA00004913"/>
    </source>
</evidence>
<evidence type="ECO:0000256" key="6">
    <source>
        <dbReference type="ARBA" id="ARBA00022729"/>
    </source>
</evidence>
<dbReference type="AlphaFoldDB" id="A0AAV1C8W7"/>
<name>A0AAV1C8W7_OLDCO</name>
<dbReference type="Pfam" id="PF08031">
    <property type="entry name" value="BBE"/>
    <property type="match status" value="1"/>
</dbReference>
<feature type="signal peptide" evidence="9">
    <location>
        <begin position="1"/>
        <end position="25"/>
    </location>
</feature>
<comment type="cofactor">
    <cofactor evidence="1">
        <name>FAD</name>
        <dbReference type="ChEBI" id="CHEBI:57692"/>
    </cofactor>
</comment>
<evidence type="ECO:0000313" key="12">
    <source>
        <dbReference type="Proteomes" id="UP001161247"/>
    </source>
</evidence>
<dbReference type="GO" id="GO:0071949">
    <property type="term" value="F:FAD binding"/>
    <property type="evidence" value="ECO:0007669"/>
    <property type="project" value="InterPro"/>
</dbReference>
<feature type="domain" description="FAD-binding PCMH-type" evidence="10">
    <location>
        <begin position="74"/>
        <end position="248"/>
    </location>
</feature>
<feature type="chain" id="PRO_5043561424" evidence="9">
    <location>
        <begin position="26"/>
        <end position="532"/>
    </location>
</feature>
<dbReference type="Proteomes" id="UP001161247">
    <property type="component" value="Chromosome 1"/>
</dbReference>
<dbReference type="InterPro" id="IPR016167">
    <property type="entry name" value="FAD-bd_PCMH_sub1"/>
</dbReference>
<evidence type="ECO:0000256" key="1">
    <source>
        <dbReference type="ARBA" id="ARBA00001974"/>
    </source>
</evidence>
<organism evidence="11 12">
    <name type="scientific">Oldenlandia corymbosa var. corymbosa</name>
    <dbReference type="NCBI Taxonomy" id="529605"/>
    <lineage>
        <taxon>Eukaryota</taxon>
        <taxon>Viridiplantae</taxon>
        <taxon>Streptophyta</taxon>
        <taxon>Embryophyta</taxon>
        <taxon>Tracheophyta</taxon>
        <taxon>Spermatophyta</taxon>
        <taxon>Magnoliopsida</taxon>
        <taxon>eudicotyledons</taxon>
        <taxon>Gunneridae</taxon>
        <taxon>Pentapetalae</taxon>
        <taxon>asterids</taxon>
        <taxon>lamiids</taxon>
        <taxon>Gentianales</taxon>
        <taxon>Rubiaceae</taxon>
        <taxon>Rubioideae</taxon>
        <taxon>Spermacoceae</taxon>
        <taxon>Hedyotis-Oldenlandia complex</taxon>
        <taxon>Oldenlandia</taxon>
    </lineage>
</organism>
<keyword evidence="6 9" id="KW-0732">Signal</keyword>
<dbReference type="InterPro" id="IPR016169">
    <property type="entry name" value="FAD-bd_PCMH_sub2"/>
</dbReference>
<keyword evidence="8" id="KW-0325">Glycoprotein</keyword>
<accession>A0AAV1C8W7</accession>
<evidence type="ECO:0000256" key="3">
    <source>
        <dbReference type="ARBA" id="ARBA00005466"/>
    </source>
</evidence>
<dbReference type="EMBL" id="OX459118">
    <property type="protein sequence ID" value="CAI9092054.1"/>
    <property type="molecule type" value="Genomic_DNA"/>
</dbReference>